<comment type="caution">
    <text evidence="2">The sequence shown here is derived from an EMBL/GenBank/DDBJ whole genome shotgun (WGS) entry which is preliminary data.</text>
</comment>
<dbReference type="AlphaFoldDB" id="A0A841KCN8"/>
<evidence type="ECO:0008006" key="4">
    <source>
        <dbReference type="Google" id="ProtNLM"/>
    </source>
</evidence>
<evidence type="ECO:0000313" key="3">
    <source>
        <dbReference type="Proteomes" id="UP000588017"/>
    </source>
</evidence>
<dbReference type="Proteomes" id="UP000588017">
    <property type="component" value="Unassembled WGS sequence"/>
</dbReference>
<dbReference type="RefSeq" id="WP_183332563.1">
    <property type="nucleotide sequence ID" value="NZ_BMHX01000002.1"/>
</dbReference>
<sequence length="134" mass="13677">MSGANDSPAVAGGPRVLLRAEGLVTWGAATFAFSLTGAPWWLYAALFFVPDVSFLAYLAGARAGAIAYNALHSHIGPAVLAAAGFALGMEEVLAVAAIWVAHIGFDRALGYGLKYASGFGDTHLGPVGRKAVAS</sequence>
<keyword evidence="3" id="KW-1185">Reference proteome</keyword>
<evidence type="ECO:0000313" key="2">
    <source>
        <dbReference type="EMBL" id="MBB6167213.1"/>
    </source>
</evidence>
<accession>A0A841KCN8</accession>
<keyword evidence="1" id="KW-0812">Transmembrane</keyword>
<keyword evidence="1" id="KW-0472">Membrane</keyword>
<feature type="transmembrane region" description="Helical" evidence="1">
    <location>
        <begin position="78"/>
        <end position="101"/>
    </location>
</feature>
<organism evidence="2 3">
    <name type="scientific">Chelatococcus composti</name>
    <dbReference type="NCBI Taxonomy" id="1743235"/>
    <lineage>
        <taxon>Bacteria</taxon>
        <taxon>Pseudomonadati</taxon>
        <taxon>Pseudomonadota</taxon>
        <taxon>Alphaproteobacteria</taxon>
        <taxon>Hyphomicrobiales</taxon>
        <taxon>Chelatococcaceae</taxon>
        <taxon>Chelatococcus</taxon>
    </lineage>
</organism>
<proteinExistence type="predicted"/>
<protein>
    <recommendedName>
        <fullName evidence="4">DUF4260 domain-containing protein</fullName>
    </recommendedName>
</protein>
<reference evidence="2 3" key="1">
    <citation type="submission" date="2020-08" db="EMBL/GenBank/DDBJ databases">
        <title>Genomic Encyclopedia of Type Strains, Phase IV (KMG-IV): sequencing the most valuable type-strain genomes for metagenomic binning, comparative biology and taxonomic classification.</title>
        <authorList>
            <person name="Goeker M."/>
        </authorList>
    </citation>
    <scope>NUCLEOTIDE SEQUENCE [LARGE SCALE GENOMIC DNA]</scope>
    <source>
        <strain evidence="2 3">DSM 101465</strain>
    </source>
</reference>
<keyword evidence="1" id="KW-1133">Transmembrane helix</keyword>
<evidence type="ECO:0000256" key="1">
    <source>
        <dbReference type="SAM" id="Phobius"/>
    </source>
</evidence>
<name>A0A841KCN8_9HYPH</name>
<dbReference type="InterPro" id="IPR025356">
    <property type="entry name" value="DUF4260"/>
</dbReference>
<dbReference type="Pfam" id="PF14079">
    <property type="entry name" value="DUF4260"/>
    <property type="match status" value="1"/>
</dbReference>
<gene>
    <name evidence="2" type="ORF">HNQ73_000831</name>
</gene>
<dbReference type="EMBL" id="JACHEH010000002">
    <property type="protein sequence ID" value="MBB6167213.1"/>
    <property type="molecule type" value="Genomic_DNA"/>
</dbReference>